<dbReference type="InterPro" id="IPR007320">
    <property type="entry name" value="PDCD2_C"/>
</dbReference>
<accession>A0A1B6CVA3</accession>
<dbReference type="AlphaFoldDB" id="A0A1B6CVA3"/>
<dbReference type="GO" id="GO:0006915">
    <property type="term" value="P:apoptotic process"/>
    <property type="evidence" value="ECO:0007669"/>
    <property type="project" value="TreeGrafter"/>
</dbReference>
<dbReference type="PANTHER" id="PTHR46421:SF1">
    <property type="entry name" value="PROGRAMMED CELL DEATH PROTEIN 2-LIKE"/>
    <property type="match status" value="1"/>
</dbReference>
<protein>
    <recommendedName>
        <fullName evidence="1">Programmed cell death protein 2 C-terminal domain-containing protein</fullName>
    </recommendedName>
</protein>
<dbReference type="InterPro" id="IPR052815">
    <property type="entry name" value="PDCD2-like_regulator"/>
</dbReference>
<gene>
    <name evidence="2" type="ORF">g.19847</name>
</gene>
<dbReference type="EMBL" id="GEDC01019950">
    <property type="protein sequence ID" value="JAS17348.1"/>
    <property type="molecule type" value="Transcribed_RNA"/>
</dbReference>
<sequence length="413" mass="46129">MAKKNDKVLLGYEDEVITEKHKSFVDFTTNKIGGKPDFYTENTKLPICHLCRLSLPLLAQIYAPLENSGYHRTLYIFACINPNCWNSHESWVCLRSQLLDTSSTDLVKTETTLNTSDWCDGADNWEDEENGNTIESILNRQQQSSDDDMSCSMAQLAFDERNANSGAGCLAGGATGKLLSPTATAEIEGDESEMITIDTPTSSQFDLLALLESAVPVPQVPSVSIEFISFFISVGEEEHPVTNSPTNAEHVRELLQEYRVWSVDEESNAVPVCNQIDEAVCQSSESGEKYERTMPAHGDKMFHNFVSKIQNNPGQILRYIRDAGSPLFLYPALNIPRSCRHCKGNLVPEIQILPTIIPCLKLHDGTAGHLEFGSVYIYTCKKSCWTPGDSSKEEFVYVQCEKITRRPFATPRF</sequence>
<feature type="domain" description="Programmed cell death protein 2 C-terminal" evidence="1">
    <location>
        <begin position="299"/>
        <end position="399"/>
    </location>
</feature>
<organism evidence="2">
    <name type="scientific">Clastoptera arizonana</name>
    <name type="common">Arizona spittle bug</name>
    <dbReference type="NCBI Taxonomy" id="38151"/>
    <lineage>
        <taxon>Eukaryota</taxon>
        <taxon>Metazoa</taxon>
        <taxon>Ecdysozoa</taxon>
        <taxon>Arthropoda</taxon>
        <taxon>Hexapoda</taxon>
        <taxon>Insecta</taxon>
        <taxon>Pterygota</taxon>
        <taxon>Neoptera</taxon>
        <taxon>Paraneoptera</taxon>
        <taxon>Hemiptera</taxon>
        <taxon>Auchenorrhyncha</taxon>
        <taxon>Cercopoidea</taxon>
        <taxon>Clastopteridae</taxon>
        <taxon>Clastoptera</taxon>
    </lineage>
</organism>
<dbReference type="PANTHER" id="PTHR46421">
    <property type="entry name" value="PROGRAMMED CELL DEATH PROTEIN 2-LIKE"/>
    <property type="match status" value="1"/>
</dbReference>
<evidence type="ECO:0000313" key="2">
    <source>
        <dbReference type="EMBL" id="JAS17348.1"/>
    </source>
</evidence>
<name>A0A1B6CVA3_9HEMI</name>
<evidence type="ECO:0000259" key="1">
    <source>
        <dbReference type="Pfam" id="PF04194"/>
    </source>
</evidence>
<dbReference type="Pfam" id="PF04194">
    <property type="entry name" value="PDCD2_C"/>
    <property type="match status" value="1"/>
</dbReference>
<proteinExistence type="predicted"/>
<dbReference type="GO" id="GO:0005737">
    <property type="term" value="C:cytoplasm"/>
    <property type="evidence" value="ECO:0007669"/>
    <property type="project" value="InterPro"/>
</dbReference>
<reference evidence="2" key="1">
    <citation type="submission" date="2015-12" db="EMBL/GenBank/DDBJ databases">
        <title>De novo transcriptome assembly of four potential Pierce s Disease insect vectors from Arizona vineyards.</title>
        <authorList>
            <person name="Tassone E.E."/>
        </authorList>
    </citation>
    <scope>NUCLEOTIDE SEQUENCE</scope>
</reference>